<accession>A0A4R3Z4D1</accession>
<name>A0A4R3Z4D1_9GAMM</name>
<keyword evidence="1" id="KW-0449">Lipoprotein</keyword>
<dbReference type="InterPro" id="IPR038706">
    <property type="entry name" value="Type_VI_SciN-like_sf"/>
</dbReference>
<dbReference type="Pfam" id="PF12790">
    <property type="entry name" value="T6SS-SciN"/>
    <property type="match status" value="1"/>
</dbReference>
<dbReference type="PROSITE" id="PS51257">
    <property type="entry name" value="PROKAR_LIPOPROTEIN"/>
    <property type="match status" value="1"/>
</dbReference>
<dbReference type="EMBL" id="SMCR01000002">
    <property type="protein sequence ID" value="TCV98819.1"/>
    <property type="molecule type" value="Genomic_DNA"/>
</dbReference>
<dbReference type="PANTHER" id="PTHR37625">
    <property type="entry name" value="OUTER MEMBRANE LIPOPROTEIN-RELATED"/>
    <property type="match status" value="1"/>
</dbReference>
<keyword evidence="2" id="KW-1185">Reference proteome</keyword>
<protein>
    <submittedName>
        <fullName evidence="1">Type VI secretion system VasD/TssJ family lipoprotein</fullName>
    </submittedName>
</protein>
<comment type="caution">
    <text evidence="1">The sequence shown here is derived from an EMBL/GenBank/DDBJ whole genome shotgun (WGS) entry which is preliminary data.</text>
</comment>
<evidence type="ECO:0000313" key="2">
    <source>
        <dbReference type="Proteomes" id="UP000295719"/>
    </source>
</evidence>
<dbReference type="NCBIfam" id="TIGR03352">
    <property type="entry name" value="VI_chp_3"/>
    <property type="match status" value="1"/>
</dbReference>
<dbReference type="PANTHER" id="PTHR37625:SF4">
    <property type="entry name" value="OUTER MEMBRANE LIPOPROTEIN"/>
    <property type="match status" value="1"/>
</dbReference>
<proteinExistence type="predicted"/>
<dbReference type="AlphaFoldDB" id="A0A4R3Z4D1"/>
<gene>
    <name evidence="1" type="ORF">EDC52_102140</name>
</gene>
<evidence type="ECO:0000313" key="1">
    <source>
        <dbReference type="EMBL" id="TCV98819.1"/>
    </source>
</evidence>
<organism evidence="1 2">
    <name type="scientific">Biostraticola tofi</name>
    <dbReference type="NCBI Taxonomy" id="466109"/>
    <lineage>
        <taxon>Bacteria</taxon>
        <taxon>Pseudomonadati</taxon>
        <taxon>Pseudomonadota</taxon>
        <taxon>Gammaproteobacteria</taxon>
        <taxon>Enterobacterales</taxon>
        <taxon>Bruguierivoracaceae</taxon>
        <taxon>Biostraticola</taxon>
    </lineage>
</organism>
<reference evidence="1 2" key="1">
    <citation type="submission" date="2019-03" db="EMBL/GenBank/DDBJ databases">
        <title>Genomic Encyclopedia of Type Strains, Phase IV (KMG-IV): sequencing the most valuable type-strain genomes for metagenomic binning, comparative biology and taxonomic classification.</title>
        <authorList>
            <person name="Goeker M."/>
        </authorList>
    </citation>
    <scope>NUCLEOTIDE SEQUENCE [LARGE SCALE GENOMIC DNA]</scope>
    <source>
        <strain evidence="1 2">DSM 19580</strain>
    </source>
</reference>
<sequence length="192" mass="21809">MRVASPWVHHFQVDPGFNKIIKILLAILWLAGCSSSEVNRKTEYILTFIIRDDLNDGMPLRIRIFPVRNEDDFMRATFYELQAVNPKMDNDILPGENSIFIVPGEQSKFYPLQLAANISHIGLFAEFKQFDAQQWRLLLPASPTVELSVWQKVIKAAPAPREVFIRLDRTGLSIDFSAAVHATEKLGQGEAK</sequence>
<dbReference type="Gene3D" id="2.60.40.4150">
    <property type="entry name" value="Type VI secretion system, lipoprotein SciN"/>
    <property type="match status" value="1"/>
</dbReference>
<dbReference type="Proteomes" id="UP000295719">
    <property type="component" value="Unassembled WGS sequence"/>
</dbReference>
<dbReference type="InterPro" id="IPR017734">
    <property type="entry name" value="T6SS_SciN"/>
</dbReference>